<evidence type="ECO:0000313" key="2">
    <source>
        <dbReference type="EMBL" id="KAG5642058.1"/>
    </source>
</evidence>
<dbReference type="EMBL" id="JABCKV010000220">
    <property type="protein sequence ID" value="KAG5642058.1"/>
    <property type="molecule type" value="Genomic_DNA"/>
</dbReference>
<feature type="region of interest" description="Disordered" evidence="1">
    <location>
        <begin position="1"/>
        <end position="39"/>
    </location>
</feature>
<evidence type="ECO:0000313" key="3">
    <source>
        <dbReference type="Proteomes" id="UP000775547"/>
    </source>
</evidence>
<dbReference type="Proteomes" id="UP000775547">
    <property type="component" value="Unassembled WGS sequence"/>
</dbReference>
<accession>A0A9P7K9B7</accession>
<protein>
    <submittedName>
        <fullName evidence="2">Uncharacterized protein</fullName>
    </submittedName>
</protein>
<reference evidence="2" key="2">
    <citation type="submission" date="2021-10" db="EMBL/GenBank/DDBJ databases">
        <title>Phylogenomics reveals ancestral predisposition of the termite-cultivated fungus Termitomyces towards a domesticated lifestyle.</title>
        <authorList>
            <person name="Auxier B."/>
            <person name="Grum-Grzhimaylo A."/>
            <person name="Cardenas M.E."/>
            <person name="Lodge J.D."/>
            <person name="Laessoe T."/>
            <person name="Pedersen O."/>
            <person name="Smith M.E."/>
            <person name="Kuyper T.W."/>
            <person name="Franco-Molano E.A."/>
            <person name="Baroni T.J."/>
            <person name="Aanen D.K."/>
        </authorList>
    </citation>
    <scope>NUCLEOTIDE SEQUENCE</scope>
    <source>
        <strain evidence="2">AP01</strain>
        <tissue evidence="2">Mycelium</tissue>
    </source>
</reference>
<evidence type="ECO:0000256" key="1">
    <source>
        <dbReference type="SAM" id="MobiDB-lite"/>
    </source>
</evidence>
<gene>
    <name evidence="2" type="ORF">DXG03_003729</name>
</gene>
<feature type="compositionally biased region" description="Basic residues" evidence="1">
    <location>
        <begin position="1"/>
        <end position="10"/>
    </location>
</feature>
<proteinExistence type="predicted"/>
<comment type="caution">
    <text evidence="2">The sequence shown here is derived from an EMBL/GenBank/DDBJ whole genome shotgun (WGS) entry which is preliminary data.</text>
</comment>
<dbReference type="AlphaFoldDB" id="A0A9P7K9B7"/>
<organism evidence="2 3">
    <name type="scientific">Asterophora parasitica</name>
    <dbReference type="NCBI Taxonomy" id="117018"/>
    <lineage>
        <taxon>Eukaryota</taxon>
        <taxon>Fungi</taxon>
        <taxon>Dikarya</taxon>
        <taxon>Basidiomycota</taxon>
        <taxon>Agaricomycotina</taxon>
        <taxon>Agaricomycetes</taxon>
        <taxon>Agaricomycetidae</taxon>
        <taxon>Agaricales</taxon>
        <taxon>Tricholomatineae</taxon>
        <taxon>Lyophyllaceae</taxon>
        <taxon>Asterophora</taxon>
    </lineage>
</organism>
<sequence>MATNPKHRTRAASQGPVFSRLQNLFPPNTSQPPPSHALRPRLAPEKIAVSPQSKPVHHTRKAFKVRILTWNMHDSVPKGDLEELFGKVPLWSSNAAGPDVAGSIPVFPLEADHPYHLVVV</sequence>
<dbReference type="OrthoDB" id="405996at2759"/>
<name>A0A9P7K9B7_9AGAR</name>
<keyword evidence="3" id="KW-1185">Reference proteome</keyword>
<reference evidence="2" key="1">
    <citation type="submission" date="2020-07" db="EMBL/GenBank/DDBJ databases">
        <authorList>
            <person name="Nieuwenhuis M."/>
            <person name="Van De Peppel L.J.J."/>
        </authorList>
    </citation>
    <scope>NUCLEOTIDE SEQUENCE</scope>
    <source>
        <strain evidence="2">AP01</strain>
        <tissue evidence="2">Mycelium</tissue>
    </source>
</reference>